<reference evidence="9 10" key="1">
    <citation type="journal article" date="2016" name="Genome Biol. Evol.">
        <title>Divergent and convergent evolution of fungal pathogenicity.</title>
        <authorList>
            <person name="Shang Y."/>
            <person name="Xiao G."/>
            <person name="Zheng P."/>
            <person name="Cen K."/>
            <person name="Zhan S."/>
            <person name="Wang C."/>
        </authorList>
    </citation>
    <scope>NUCLEOTIDE SEQUENCE [LARGE SCALE GENOMIC DNA]</scope>
    <source>
        <strain evidence="9 10">ARSEF 7405</strain>
    </source>
</reference>
<name>A0A167ZJS3_9EURO</name>
<feature type="transmembrane region" description="Helical" evidence="8">
    <location>
        <begin position="360"/>
        <end position="380"/>
    </location>
</feature>
<dbReference type="GO" id="GO:0006829">
    <property type="term" value="P:zinc ion transport"/>
    <property type="evidence" value="ECO:0007669"/>
    <property type="project" value="InterPro"/>
</dbReference>
<feature type="transmembrane region" description="Helical" evidence="8">
    <location>
        <begin position="284"/>
        <end position="308"/>
    </location>
</feature>
<dbReference type="GO" id="GO:0046873">
    <property type="term" value="F:metal ion transmembrane transporter activity"/>
    <property type="evidence" value="ECO:0007669"/>
    <property type="project" value="InterPro"/>
</dbReference>
<feature type="transmembrane region" description="Helical" evidence="8">
    <location>
        <begin position="35"/>
        <end position="55"/>
    </location>
</feature>
<evidence type="ECO:0000256" key="6">
    <source>
        <dbReference type="ARBA" id="ARBA00023136"/>
    </source>
</evidence>
<dbReference type="AlphaFoldDB" id="A0A167ZJS3"/>
<keyword evidence="6 8" id="KW-0472">Membrane</keyword>
<feature type="region of interest" description="Disordered" evidence="7">
    <location>
        <begin position="99"/>
        <end position="137"/>
    </location>
</feature>
<dbReference type="PANTHER" id="PTHR16133:SF0">
    <property type="entry name" value="ZINC_IRON REGULATED TRANSPORTER-RELATED PROTEIN 102B, ISOFORM E"/>
    <property type="match status" value="1"/>
</dbReference>
<feature type="transmembrane region" description="Helical" evidence="8">
    <location>
        <begin position="320"/>
        <end position="340"/>
    </location>
</feature>
<dbReference type="InterPro" id="IPR045891">
    <property type="entry name" value="ZIP9"/>
</dbReference>
<keyword evidence="3 8" id="KW-0812">Transmembrane</keyword>
<sequence length="451" mass="47396">MEGLLTLIVLSAVMAAMSFIVGSLPLSFTLSSSQLRFISALGMGVLVGTSLVVIIPEGVETLYSSVAVAQSANAPPHTRDITGLNHIRRAAVVDFRGNQQDAPQLRVRGDKDSSDAEFGAAVIPGSGSPHNPAQPAEVKDGEVHILGEGQQNQAQQSPDQKQEQQQEKQEKPHEDHADHSSPHAWIGVALISGFILMYLIDKLPHYTNFGFLRKSQPRPYHISLDNLSSGLASPSANGHNVDTPFSGNVHSGSTPIATTTGLVIHAAADGIALGSSSSASNTKLSFIIFVAIILHKAPAAFGLSTVLLQQGLGKRGVRAHLLVFSLAAPAGAVITWILAHTLFSTSPSTAISAAQHEANVHWRTGMLLLFSAGTFLYVAMHTMQDVTNSSGAHSTGSSHSSLNALFDGHEMSGVSSGSTRNGGGNKHGVRDLIVSVVGMMLPLFLQIGHAH</sequence>
<evidence type="ECO:0000256" key="4">
    <source>
        <dbReference type="ARBA" id="ARBA00022989"/>
    </source>
</evidence>
<dbReference type="OrthoDB" id="19859at2759"/>
<evidence type="ECO:0000256" key="7">
    <source>
        <dbReference type="SAM" id="MobiDB-lite"/>
    </source>
</evidence>
<dbReference type="Proteomes" id="UP000242877">
    <property type="component" value="Unassembled WGS sequence"/>
</dbReference>
<evidence type="ECO:0000256" key="1">
    <source>
        <dbReference type="ARBA" id="ARBA00004127"/>
    </source>
</evidence>
<evidence type="ECO:0000256" key="3">
    <source>
        <dbReference type="ARBA" id="ARBA00022692"/>
    </source>
</evidence>
<organism evidence="9 10">
    <name type="scientific">Ascosphaera apis ARSEF 7405</name>
    <dbReference type="NCBI Taxonomy" id="392613"/>
    <lineage>
        <taxon>Eukaryota</taxon>
        <taxon>Fungi</taxon>
        <taxon>Dikarya</taxon>
        <taxon>Ascomycota</taxon>
        <taxon>Pezizomycotina</taxon>
        <taxon>Eurotiomycetes</taxon>
        <taxon>Eurotiomycetidae</taxon>
        <taxon>Onygenales</taxon>
        <taxon>Ascosphaeraceae</taxon>
        <taxon>Ascosphaera</taxon>
    </lineage>
</organism>
<evidence type="ECO:0000313" key="9">
    <source>
        <dbReference type="EMBL" id="KZZ92749.1"/>
    </source>
</evidence>
<evidence type="ECO:0000256" key="5">
    <source>
        <dbReference type="ARBA" id="ARBA00023034"/>
    </source>
</evidence>
<evidence type="ECO:0000256" key="2">
    <source>
        <dbReference type="ARBA" id="ARBA00004394"/>
    </source>
</evidence>
<dbReference type="VEuPathDB" id="FungiDB:AAP_02830"/>
<comment type="subcellular location">
    <subcellularLocation>
        <location evidence="1">Endomembrane system</location>
        <topology evidence="1">Multi-pass membrane protein</topology>
    </subcellularLocation>
    <subcellularLocation>
        <location evidence="2">Golgi apparatus membrane</location>
    </subcellularLocation>
</comment>
<dbReference type="Pfam" id="PF02535">
    <property type="entry name" value="Zip"/>
    <property type="match status" value="1"/>
</dbReference>
<evidence type="ECO:0000313" key="10">
    <source>
        <dbReference type="Proteomes" id="UP000242877"/>
    </source>
</evidence>
<comment type="caution">
    <text evidence="9">The sequence shown here is derived from an EMBL/GenBank/DDBJ whole genome shotgun (WGS) entry which is preliminary data.</text>
</comment>
<dbReference type="InterPro" id="IPR003689">
    <property type="entry name" value="ZIP"/>
</dbReference>
<dbReference type="PANTHER" id="PTHR16133">
    <property type="entry name" value="SOLUTE CARRIER FAMILY 39 ZINC TRANSPORTER , MEMBER 9-RELATED"/>
    <property type="match status" value="1"/>
</dbReference>
<accession>A0A167ZJS3</accession>
<proteinExistence type="predicted"/>
<protein>
    <submittedName>
        <fullName evidence="9">Zinc/iron permease</fullName>
    </submittedName>
</protein>
<feature type="compositionally biased region" description="Basic and acidic residues" evidence="7">
    <location>
        <begin position="160"/>
        <end position="180"/>
    </location>
</feature>
<gene>
    <name evidence="9" type="ORF">AAP_02830</name>
</gene>
<keyword evidence="5" id="KW-0333">Golgi apparatus</keyword>
<dbReference type="GO" id="GO:0000139">
    <property type="term" value="C:Golgi membrane"/>
    <property type="evidence" value="ECO:0007669"/>
    <property type="project" value="UniProtKB-SubCell"/>
</dbReference>
<evidence type="ECO:0000256" key="8">
    <source>
        <dbReference type="SAM" id="Phobius"/>
    </source>
</evidence>
<keyword evidence="10" id="KW-1185">Reference proteome</keyword>
<dbReference type="EMBL" id="AZGZ01000010">
    <property type="protein sequence ID" value="KZZ92749.1"/>
    <property type="molecule type" value="Genomic_DNA"/>
</dbReference>
<feature type="transmembrane region" description="Helical" evidence="8">
    <location>
        <begin position="183"/>
        <end position="200"/>
    </location>
</feature>
<keyword evidence="4 8" id="KW-1133">Transmembrane helix</keyword>
<feature type="region of interest" description="Disordered" evidence="7">
    <location>
        <begin position="150"/>
        <end position="180"/>
    </location>
</feature>